<evidence type="ECO:0000256" key="2">
    <source>
        <dbReference type="ARBA" id="ARBA00022980"/>
    </source>
</evidence>
<evidence type="ECO:0000313" key="4">
    <source>
        <dbReference type="EMBL" id="GMT19240.1"/>
    </source>
</evidence>
<dbReference type="EMBL" id="BTSY01000003">
    <property type="protein sequence ID" value="GMT19240.1"/>
    <property type="molecule type" value="Genomic_DNA"/>
</dbReference>
<dbReference type="Gene3D" id="3.30.230.10">
    <property type="match status" value="1"/>
</dbReference>
<proteinExistence type="inferred from homology"/>
<evidence type="ECO:0000313" key="5">
    <source>
        <dbReference type="Proteomes" id="UP001432322"/>
    </source>
</evidence>
<dbReference type="Pfam" id="PF00380">
    <property type="entry name" value="Ribosomal_S9"/>
    <property type="match status" value="1"/>
</dbReference>
<evidence type="ECO:0000256" key="3">
    <source>
        <dbReference type="ARBA" id="ARBA00023274"/>
    </source>
</evidence>
<name>A0AAV5VKT7_9BILA</name>
<comment type="caution">
    <text evidence="4">The sequence shown here is derived from an EMBL/GenBank/DDBJ whole genome shotgun (WGS) entry which is preliminary data.</text>
</comment>
<dbReference type="GO" id="GO:0003735">
    <property type="term" value="F:structural constituent of ribosome"/>
    <property type="evidence" value="ECO:0007669"/>
    <property type="project" value="InterPro"/>
</dbReference>
<dbReference type="InterPro" id="IPR014721">
    <property type="entry name" value="Ribsml_uS5_D2-typ_fold_subgr"/>
</dbReference>
<dbReference type="GO" id="GO:0006412">
    <property type="term" value="P:translation"/>
    <property type="evidence" value="ECO:0007669"/>
    <property type="project" value="InterPro"/>
</dbReference>
<organism evidence="4 5">
    <name type="scientific">Pristionchus fissidentatus</name>
    <dbReference type="NCBI Taxonomy" id="1538716"/>
    <lineage>
        <taxon>Eukaryota</taxon>
        <taxon>Metazoa</taxon>
        <taxon>Ecdysozoa</taxon>
        <taxon>Nematoda</taxon>
        <taxon>Chromadorea</taxon>
        <taxon>Rhabditida</taxon>
        <taxon>Rhabditina</taxon>
        <taxon>Diplogasteromorpha</taxon>
        <taxon>Diplogasteroidea</taxon>
        <taxon>Neodiplogasteridae</taxon>
        <taxon>Pristionchus</taxon>
    </lineage>
</organism>
<keyword evidence="5" id="KW-1185">Reference proteome</keyword>
<dbReference type="SUPFAM" id="SSF54211">
    <property type="entry name" value="Ribosomal protein S5 domain 2-like"/>
    <property type="match status" value="1"/>
</dbReference>
<reference evidence="4" key="1">
    <citation type="submission" date="2023-10" db="EMBL/GenBank/DDBJ databases">
        <title>Genome assembly of Pristionchus species.</title>
        <authorList>
            <person name="Yoshida K."/>
            <person name="Sommer R.J."/>
        </authorList>
    </citation>
    <scope>NUCLEOTIDE SEQUENCE</scope>
    <source>
        <strain evidence="4">RS5133</strain>
    </source>
</reference>
<dbReference type="GO" id="GO:0005763">
    <property type="term" value="C:mitochondrial small ribosomal subunit"/>
    <property type="evidence" value="ECO:0007669"/>
    <property type="project" value="TreeGrafter"/>
</dbReference>
<evidence type="ECO:0000256" key="1">
    <source>
        <dbReference type="ARBA" id="ARBA00005251"/>
    </source>
</evidence>
<dbReference type="InterPro" id="IPR020568">
    <property type="entry name" value="Ribosomal_Su5_D2-typ_SF"/>
</dbReference>
<dbReference type="InterPro" id="IPR000754">
    <property type="entry name" value="Ribosomal_uS9"/>
</dbReference>
<evidence type="ECO:0008006" key="6">
    <source>
        <dbReference type="Google" id="ProtNLM"/>
    </source>
</evidence>
<dbReference type="AlphaFoldDB" id="A0AAV5VKT7"/>
<keyword evidence="2" id="KW-0689">Ribosomal protein</keyword>
<dbReference type="Proteomes" id="UP001432322">
    <property type="component" value="Unassembled WGS sequence"/>
</dbReference>
<dbReference type="GO" id="GO:0003723">
    <property type="term" value="F:RNA binding"/>
    <property type="evidence" value="ECO:0007669"/>
    <property type="project" value="TreeGrafter"/>
</dbReference>
<accession>A0AAV5VKT7</accession>
<feature type="non-terminal residue" evidence="4">
    <location>
        <position position="365"/>
    </location>
</feature>
<comment type="similarity">
    <text evidence="1">Belongs to the universal ribosomal protein uS9 family.</text>
</comment>
<sequence length="365" mass="40115">MLTRGLVPGLRTLSSLSVETPSSSGRAARALELYMRGVSEHDKMMGRERANFERGKRHLANMMGMEAATMTQRDIDTAIAYLFPSGLSDKKALPIMAPPDEVLPRLHKLSFDEEGRPVGSRFYTLKSGFYQLLSEVAVRTEKVDRYGGERKGGKEEKGTFQTGGSVWLNEEKMAKRLGEKISTHMYTQLMMALEHLVAMPGSATQNEFIMNWREPIAAGSGNKLFGPPIPSVQIDPLTNRRIATATTNVKGTYAEVRVADAGKGEYTVDGAELHTFQSLQARETLLCPLIVSSLLGRLSITATTKGEGGESAVPRAVRHGVALSVAALFPDKKEVLTLSGLLTRDPRKRERSKVNQPGARAKWIW</sequence>
<gene>
    <name evidence="4" type="ORF">PFISCL1PPCAC_10537</name>
</gene>
<keyword evidence="3" id="KW-0687">Ribonucleoprotein</keyword>
<dbReference type="PANTHER" id="PTHR21569">
    <property type="entry name" value="RIBOSOMAL PROTEIN S9"/>
    <property type="match status" value="1"/>
</dbReference>
<protein>
    <recommendedName>
        <fullName evidence="6">Mrps-9</fullName>
    </recommendedName>
</protein>
<dbReference type="PANTHER" id="PTHR21569:SF1">
    <property type="entry name" value="SMALL RIBOSOMAL SUBUNIT PROTEIN US9M"/>
    <property type="match status" value="1"/>
</dbReference>